<dbReference type="EMBL" id="JANPWB010000002">
    <property type="protein sequence ID" value="KAJ1205293.1"/>
    <property type="molecule type" value="Genomic_DNA"/>
</dbReference>
<dbReference type="Proteomes" id="UP001066276">
    <property type="component" value="Chromosome 1_2"/>
</dbReference>
<comment type="caution">
    <text evidence="1">The sequence shown here is derived from an EMBL/GenBank/DDBJ whole genome shotgun (WGS) entry which is preliminary data.</text>
</comment>
<accession>A0AAV7VUC9</accession>
<organism evidence="1 2">
    <name type="scientific">Pleurodeles waltl</name>
    <name type="common">Iberian ribbed newt</name>
    <dbReference type="NCBI Taxonomy" id="8319"/>
    <lineage>
        <taxon>Eukaryota</taxon>
        <taxon>Metazoa</taxon>
        <taxon>Chordata</taxon>
        <taxon>Craniata</taxon>
        <taxon>Vertebrata</taxon>
        <taxon>Euteleostomi</taxon>
        <taxon>Amphibia</taxon>
        <taxon>Batrachia</taxon>
        <taxon>Caudata</taxon>
        <taxon>Salamandroidea</taxon>
        <taxon>Salamandridae</taxon>
        <taxon>Pleurodelinae</taxon>
        <taxon>Pleurodeles</taxon>
    </lineage>
</organism>
<evidence type="ECO:0000313" key="1">
    <source>
        <dbReference type="EMBL" id="KAJ1205293.1"/>
    </source>
</evidence>
<dbReference type="AlphaFoldDB" id="A0AAV7VUC9"/>
<keyword evidence="2" id="KW-1185">Reference proteome</keyword>
<proteinExistence type="predicted"/>
<name>A0AAV7VUC9_PLEWA</name>
<protein>
    <submittedName>
        <fullName evidence="1">Uncharacterized protein</fullName>
    </submittedName>
</protein>
<reference evidence="1" key="1">
    <citation type="journal article" date="2022" name="bioRxiv">
        <title>Sequencing and chromosome-scale assembly of the giantPleurodeles waltlgenome.</title>
        <authorList>
            <person name="Brown T."/>
            <person name="Elewa A."/>
            <person name="Iarovenko S."/>
            <person name="Subramanian E."/>
            <person name="Araus A.J."/>
            <person name="Petzold A."/>
            <person name="Susuki M."/>
            <person name="Suzuki K.-i.T."/>
            <person name="Hayashi T."/>
            <person name="Toyoda A."/>
            <person name="Oliveira C."/>
            <person name="Osipova E."/>
            <person name="Leigh N.D."/>
            <person name="Simon A."/>
            <person name="Yun M.H."/>
        </authorList>
    </citation>
    <scope>NUCLEOTIDE SEQUENCE</scope>
    <source>
        <strain evidence="1">20211129_DDA</strain>
        <tissue evidence="1">Liver</tissue>
    </source>
</reference>
<gene>
    <name evidence="1" type="ORF">NDU88_000728</name>
</gene>
<evidence type="ECO:0000313" key="2">
    <source>
        <dbReference type="Proteomes" id="UP001066276"/>
    </source>
</evidence>
<sequence length="112" mass="12273">MLSRKSGFKQCGADHHAMLVTDPHNVCLWCLDRAHGSKLCSNYFEGTVPEAQGTLAVCRRDSSEVTVTVEEEVVGPLQEPQVLLISLEILRALGEEAQEEVQADFDFTSPVG</sequence>